<proteinExistence type="predicted"/>
<keyword evidence="2" id="KW-1185">Reference proteome</keyword>
<sequence length="55" mass="6337">MKLFLVPILFLIFCNYFVNGFNMAIYKSMKKSPTTTSRPTMKLVPPIYVPAPIRP</sequence>
<gene>
    <name evidence="1" type="ORF">CELE_ZK938.12</name>
    <name evidence="1 3" type="ORF">ZK938.12</name>
</gene>
<protein>
    <submittedName>
        <fullName evidence="1">Uncharacterized protein</fullName>
    </submittedName>
</protein>
<dbReference type="EMBL" id="BX284602">
    <property type="protein sequence ID" value="SOF58782.1"/>
    <property type="molecule type" value="Genomic_DNA"/>
</dbReference>
<organism evidence="1 2">
    <name type="scientific">Caenorhabditis elegans</name>
    <dbReference type="NCBI Taxonomy" id="6239"/>
    <lineage>
        <taxon>Eukaryota</taxon>
        <taxon>Metazoa</taxon>
        <taxon>Ecdysozoa</taxon>
        <taxon>Nematoda</taxon>
        <taxon>Chromadorea</taxon>
        <taxon>Rhabditida</taxon>
        <taxon>Rhabditina</taxon>
        <taxon>Rhabditomorpha</taxon>
        <taxon>Rhabditoidea</taxon>
        <taxon>Rhabditidae</taxon>
        <taxon>Peloderinae</taxon>
        <taxon>Caenorhabditis</taxon>
    </lineage>
</organism>
<dbReference type="AGR" id="WB:WBGene00271806"/>
<evidence type="ECO:0000313" key="3">
    <source>
        <dbReference type="WormBase" id="ZK938.12"/>
    </source>
</evidence>
<dbReference type="Proteomes" id="UP000001940">
    <property type="component" value="Chromosome II"/>
</dbReference>
<accession>A0A2C9C356</accession>
<reference evidence="1 2" key="1">
    <citation type="journal article" date="1998" name="Science">
        <title>Genome sequence of the nematode C. elegans: a platform for investigating biology.</title>
        <authorList>
            <consortium name="The C. elegans sequencing consortium"/>
            <person name="Sulson J.E."/>
            <person name="Waterston R."/>
        </authorList>
    </citation>
    <scope>NUCLEOTIDE SEQUENCE [LARGE SCALE GENOMIC DNA]</scope>
    <source>
        <strain evidence="1 2">Bristol N2</strain>
    </source>
</reference>
<dbReference type="AlphaFoldDB" id="A0A2C9C356"/>
<evidence type="ECO:0000313" key="2">
    <source>
        <dbReference type="Proteomes" id="UP000001940"/>
    </source>
</evidence>
<name>A0A2C9C356_CAEEL</name>
<dbReference type="WormBase" id="ZK938.12">
    <property type="protein sequence ID" value="CE52270"/>
    <property type="gene ID" value="WBGene00271806"/>
</dbReference>
<dbReference type="Bgee" id="WBGene00271806">
    <property type="expression patterns" value="Expressed in larva"/>
</dbReference>
<dbReference type="SMR" id="A0A2C9C356"/>
<evidence type="ECO:0000313" key="1">
    <source>
        <dbReference type="EMBL" id="SOF58782.1"/>
    </source>
</evidence>
<dbReference type="InParanoid" id="A0A2C9C356"/>